<dbReference type="AlphaFoldDB" id="A0A1I1LP25"/>
<dbReference type="RefSeq" id="WP_089790067.1">
    <property type="nucleotide sequence ID" value="NZ_FOKW01000020.1"/>
</dbReference>
<proteinExistence type="predicted"/>
<dbReference type="Proteomes" id="UP000199161">
    <property type="component" value="Unassembled WGS sequence"/>
</dbReference>
<evidence type="ECO:0000313" key="1">
    <source>
        <dbReference type="EMBL" id="SFC74799.1"/>
    </source>
</evidence>
<gene>
    <name evidence="1" type="ORF">SAMN05444422_1206</name>
</gene>
<dbReference type="EMBL" id="FOKW01000020">
    <property type="protein sequence ID" value="SFC74799.1"/>
    <property type="molecule type" value="Genomic_DNA"/>
</dbReference>
<protein>
    <submittedName>
        <fullName evidence="1">Uncharacterized protein</fullName>
    </submittedName>
</protein>
<name>A0A1I1LP25_NATHA</name>
<accession>A0A1I1LP25</accession>
<dbReference type="OrthoDB" id="350129at2157"/>
<sequence>MADIVHLEAELLGEPVGESDQTLFDTALRARLVMLQDDWDESLIVPGQVYAEARDYNPQADAHTAVEFADVVTRYLEKRGLETLNDLLNWEPKLLNQYRYVKQAQQESN</sequence>
<organism evidence="1 2">
    <name type="scientific">Natronobacterium haloterrestre</name>
    <name type="common">Halobiforma haloterrestris</name>
    <dbReference type="NCBI Taxonomy" id="148448"/>
    <lineage>
        <taxon>Archaea</taxon>
        <taxon>Methanobacteriati</taxon>
        <taxon>Methanobacteriota</taxon>
        <taxon>Stenosarchaea group</taxon>
        <taxon>Halobacteria</taxon>
        <taxon>Halobacteriales</taxon>
        <taxon>Natrialbaceae</taxon>
        <taxon>Natronobacterium</taxon>
    </lineage>
</organism>
<reference evidence="2" key="1">
    <citation type="submission" date="2016-10" db="EMBL/GenBank/DDBJ databases">
        <authorList>
            <person name="Varghese N."/>
            <person name="Submissions S."/>
        </authorList>
    </citation>
    <scope>NUCLEOTIDE SEQUENCE [LARGE SCALE GENOMIC DNA]</scope>
    <source>
        <strain evidence="2">DSM 13078</strain>
    </source>
</reference>
<keyword evidence="2" id="KW-1185">Reference proteome</keyword>
<evidence type="ECO:0000313" key="2">
    <source>
        <dbReference type="Proteomes" id="UP000199161"/>
    </source>
</evidence>